<dbReference type="Proteomes" id="UP000324222">
    <property type="component" value="Unassembled WGS sequence"/>
</dbReference>
<proteinExistence type="predicted"/>
<dbReference type="EMBL" id="VSRR010096033">
    <property type="protein sequence ID" value="MPC93768.1"/>
    <property type="molecule type" value="Genomic_DNA"/>
</dbReference>
<evidence type="ECO:0000313" key="1">
    <source>
        <dbReference type="EMBL" id="MPC93768.1"/>
    </source>
</evidence>
<name>A0A5B7JL40_PORTR</name>
<dbReference type="AlphaFoldDB" id="A0A5B7JL40"/>
<gene>
    <name evidence="1" type="ORF">E2C01_088909</name>
</gene>
<reference evidence="1 2" key="1">
    <citation type="submission" date="2019-05" db="EMBL/GenBank/DDBJ databases">
        <title>Another draft genome of Portunus trituberculatus and its Hox gene families provides insights of decapod evolution.</title>
        <authorList>
            <person name="Jeong J.-H."/>
            <person name="Song I."/>
            <person name="Kim S."/>
            <person name="Choi T."/>
            <person name="Kim D."/>
            <person name="Ryu S."/>
            <person name="Kim W."/>
        </authorList>
    </citation>
    <scope>NUCLEOTIDE SEQUENCE [LARGE SCALE GENOMIC DNA]</scope>
    <source>
        <tissue evidence="1">Muscle</tissue>
    </source>
</reference>
<keyword evidence="2" id="KW-1185">Reference proteome</keyword>
<accession>A0A5B7JL40</accession>
<organism evidence="1 2">
    <name type="scientific">Portunus trituberculatus</name>
    <name type="common">Swimming crab</name>
    <name type="synonym">Neptunus trituberculatus</name>
    <dbReference type="NCBI Taxonomy" id="210409"/>
    <lineage>
        <taxon>Eukaryota</taxon>
        <taxon>Metazoa</taxon>
        <taxon>Ecdysozoa</taxon>
        <taxon>Arthropoda</taxon>
        <taxon>Crustacea</taxon>
        <taxon>Multicrustacea</taxon>
        <taxon>Malacostraca</taxon>
        <taxon>Eumalacostraca</taxon>
        <taxon>Eucarida</taxon>
        <taxon>Decapoda</taxon>
        <taxon>Pleocyemata</taxon>
        <taxon>Brachyura</taxon>
        <taxon>Eubrachyura</taxon>
        <taxon>Portunoidea</taxon>
        <taxon>Portunidae</taxon>
        <taxon>Portuninae</taxon>
        <taxon>Portunus</taxon>
    </lineage>
</organism>
<evidence type="ECO:0000313" key="2">
    <source>
        <dbReference type="Proteomes" id="UP000324222"/>
    </source>
</evidence>
<sequence>MGAWRLCPPAPWRYPSRPQLKPRGDEKVCSVGGAVGARAVWAGDCHMEGEGVEGCTSCVE</sequence>
<comment type="caution">
    <text evidence="1">The sequence shown here is derived from an EMBL/GenBank/DDBJ whole genome shotgun (WGS) entry which is preliminary data.</text>
</comment>
<protein>
    <submittedName>
        <fullName evidence="1">Uncharacterized protein</fullName>
    </submittedName>
</protein>